<keyword evidence="2" id="KW-1185">Reference proteome</keyword>
<organism evidence="1 2">
    <name type="scientific">Metabacillus malikii</name>
    <dbReference type="NCBI Taxonomy" id="1504265"/>
    <lineage>
        <taxon>Bacteria</taxon>
        <taxon>Bacillati</taxon>
        <taxon>Bacillota</taxon>
        <taxon>Bacilli</taxon>
        <taxon>Bacillales</taxon>
        <taxon>Bacillaceae</taxon>
        <taxon>Metabacillus</taxon>
    </lineage>
</organism>
<accession>A0ABT9ZJL3</accession>
<dbReference type="RefSeq" id="WP_307344484.1">
    <property type="nucleotide sequence ID" value="NZ_JAUSUD010000021.1"/>
</dbReference>
<evidence type="ECO:0000313" key="2">
    <source>
        <dbReference type="Proteomes" id="UP001234495"/>
    </source>
</evidence>
<dbReference type="Proteomes" id="UP001234495">
    <property type="component" value="Unassembled WGS sequence"/>
</dbReference>
<protein>
    <recommendedName>
        <fullName evidence="3">DUF2188 domain-containing protein</fullName>
    </recommendedName>
</protein>
<evidence type="ECO:0000313" key="1">
    <source>
        <dbReference type="EMBL" id="MDQ0232469.1"/>
    </source>
</evidence>
<name>A0ABT9ZJL3_9BACI</name>
<comment type="caution">
    <text evidence="1">The sequence shown here is derived from an EMBL/GenBank/DDBJ whole genome shotgun (WGS) entry which is preliminary data.</text>
</comment>
<gene>
    <name evidence="1" type="ORF">J2S19_003780</name>
</gene>
<proteinExistence type="predicted"/>
<dbReference type="EMBL" id="JAUSUD010000021">
    <property type="protein sequence ID" value="MDQ0232469.1"/>
    <property type="molecule type" value="Genomic_DNA"/>
</dbReference>
<sequence length="81" mass="9451">MAKSKAKRYREKLVREGKQDVTIKRGTWNGVNPYSKKTKTRAESLINQTNKHRKNHTLSNYDENGSFPFKREARIRVASSL</sequence>
<reference evidence="1 2" key="1">
    <citation type="submission" date="2023-07" db="EMBL/GenBank/DDBJ databases">
        <title>Genomic Encyclopedia of Type Strains, Phase IV (KMG-IV): sequencing the most valuable type-strain genomes for metagenomic binning, comparative biology and taxonomic classification.</title>
        <authorList>
            <person name="Goeker M."/>
        </authorList>
    </citation>
    <scope>NUCLEOTIDE SEQUENCE [LARGE SCALE GENOMIC DNA]</scope>
    <source>
        <strain evidence="1 2">DSM 29005</strain>
    </source>
</reference>
<evidence type="ECO:0008006" key="3">
    <source>
        <dbReference type="Google" id="ProtNLM"/>
    </source>
</evidence>